<protein>
    <submittedName>
        <fullName evidence="2">Uncharacterized protein</fullName>
    </submittedName>
</protein>
<feature type="transmembrane region" description="Helical" evidence="1">
    <location>
        <begin position="6"/>
        <end position="23"/>
    </location>
</feature>
<evidence type="ECO:0000256" key="1">
    <source>
        <dbReference type="SAM" id="Phobius"/>
    </source>
</evidence>
<evidence type="ECO:0000313" key="2">
    <source>
        <dbReference type="EMBL" id="OUZ37707.1"/>
    </source>
</evidence>
<organism evidence="2 3">
    <name type="scientific">Solibacillus kalamii</name>
    <dbReference type="NCBI Taxonomy" id="1748298"/>
    <lineage>
        <taxon>Bacteria</taxon>
        <taxon>Bacillati</taxon>
        <taxon>Bacillota</taxon>
        <taxon>Bacilli</taxon>
        <taxon>Bacillales</taxon>
        <taxon>Caryophanaceae</taxon>
        <taxon>Solibacillus</taxon>
    </lineage>
</organism>
<accession>A0ABX3ZDM1</accession>
<proteinExistence type="predicted"/>
<gene>
    <name evidence="2" type="ORF">CBM15_15950</name>
</gene>
<keyword evidence="1" id="KW-0472">Membrane</keyword>
<keyword evidence="1" id="KW-1133">Transmembrane helix</keyword>
<keyword evidence="3" id="KW-1185">Reference proteome</keyword>
<reference evidence="2 3" key="1">
    <citation type="journal article" date="2017" name="Int. J. Syst. Evol. Microbiol.">
        <title>Solibacillus kalamii sp. nov., isolated from a high-efficiency particulate arrestance filter system used in the International Space Station.</title>
        <authorList>
            <person name="Checinska Sielaff A."/>
            <person name="Kumar R.M."/>
            <person name="Pal D."/>
            <person name="Mayilraj S."/>
            <person name="Venkateswaran K."/>
        </authorList>
    </citation>
    <scope>NUCLEOTIDE SEQUENCE [LARGE SCALE GENOMIC DNA]</scope>
    <source>
        <strain evidence="2 3">ISSFR-015</strain>
    </source>
</reference>
<evidence type="ECO:0000313" key="3">
    <source>
        <dbReference type="Proteomes" id="UP000196594"/>
    </source>
</evidence>
<name>A0ABX3ZDM1_9BACL</name>
<keyword evidence="1" id="KW-0812">Transmembrane</keyword>
<dbReference type="Proteomes" id="UP000196594">
    <property type="component" value="Unassembled WGS sequence"/>
</dbReference>
<sequence>MFGERALAFLAGAFLCGGGVSFIRRLGWVIRRFLDDIRGNGWDIRSTVNWRGREVEFAGVGS</sequence>
<dbReference type="EMBL" id="NHNT01000013">
    <property type="protein sequence ID" value="OUZ37707.1"/>
    <property type="molecule type" value="Genomic_DNA"/>
</dbReference>
<comment type="caution">
    <text evidence="2">The sequence shown here is derived from an EMBL/GenBank/DDBJ whole genome shotgun (WGS) entry which is preliminary data.</text>
</comment>